<dbReference type="Gene3D" id="3.60.15.10">
    <property type="entry name" value="Ribonuclease Z/Hydroxyacylglutathione hydrolase-like"/>
    <property type="match status" value="1"/>
</dbReference>
<dbReference type="Proteomes" id="UP000178235">
    <property type="component" value="Unassembled WGS sequence"/>
</dbReference>
<name>A0A1F6VEB5_9BACT</name>
<evidence type="ECO:0008006" key="3">
    <source>
        <dbReference type="Google" id="ProtNLM"/>
    </source>
</evidence>
<evidence type="ECO:0000313" key="1">
    <source>
        <dbReference type="EMBL" id="OGI67928.1"/>
    </source>
</evidence>
<reference evidence="1 2" key="1">
    <citation type="journal article" date="2016" name="Nat. Commun.">
        <title>Thousands of microbial genomes shed light on interconnected biogeochemical processes in an aquifer system.</title>
        <authorList>
            <person name="Anantharaman K."/>
            <person name="Brown C.T."/>
            <person name="Hug L.A."/>
            <person name="Sharon I."/>
            <person name="Castelle C.J."/>
            <person name="Probst A.J."/>
            <person name="Thomas B.C."/>
            <person name="Singh A."/>
            <person name="Wilkins M.J."/>
            <person name="Karaoz U."/>
            <person name="Brodie E.L."/>
            <person name="Williams K.H."/>
            <person name="Hubbard S.S."/>
            <person name="Banfield J.F."/>
        </authorList>
    </citation>
    <scope>NUCLEOTIDE SEQUENCE [LARGE SCALE GENOMIC DNA]</scope>
</reference>
<dbReference type="PANTHER" id="PTHR43546:SF3">
    <property type="entry name" value="UPF0173 METAL-DEPENDENT HYDROLASE MJ1163"/>
    <property type="match status" value="1"/>
</dbReference>
<dbReference type="InterPro" id="IPR050114">
    <property type="entry name" value="UPF0173_UPF0282_UlaG_hydrolase"/>
</dbReference>
<dbReference type="Pfam" id="PF13483">
    <property type="entry name" value="Lactamase_B_3"/>
    <property type="match status" value="1"/>
</dbReference>
<gene>
    <name evidence="1" type="ORF">A2738_03720</name>
</gene>
<protein>
    <recommendedName>
        <fullName evidence="3">Metallo-beta-lactamase domain-containing protein</fullName>
    </recommendedName>
</protein>
<accession>A0A1F6VEB5</accession>
<sequence length="212" mass="23586">MKIKKLGHCCFVAEPKEGIRVMTDPGAFSTMQSEEKNISAVLITHEHQDHLHIDSLKKVLVNNPTAIVITNTAVGKLLDEAGIKYIKIEEGQEYDLSGVSINGFGNLHAEIYETYGRVQNTGYMVDKLCYPGDAFANPNTEVDIVALPVTGPWMRIKDAIDYAKMLKPRVAFPVHDAHIHEWAGFILKVPNLLLGEVGIDFKKMDLGKEENL</sequence>
<proteinExistence type="predicted"/>
<dbReference type="AlphaFoldDB" id="A0A1F6VEB5"/>
<comment type="caution">
    <text evidence="1">The sequence shown here is derived from an EMBL/GenBank/DDBJ whole genome shotgun (WGS) entry which is preliminary data.</text>
</comment>
<dbReference type="InterPro" id="IPR036866">
    <property type="entry name" value="RibonucZ/Hydroxyglut_hydro"/>
</dbReference>
<evidence type="ECO:0000313" key="2">
    <source>
        <dbReference type="Proteomes" id="UP000178235"/>
    </source>
</evidence>
<dbReference type="SUPFAM" id="SSF56281">
    <property type="entry name" value="Metallo-hydrolase/oxidoreductase"/>
    <property type="match status" value="1"/>
</dbReference>
<organism evidence="1 2">
    <name type="scientific">Candidatus Nomurabacteria bacterium RIFCSPHIGHO2_01_FULL_42_15</name>
    <dbReference type="NCBI Taxonomy" id="1801742"/>
    <lineage>
        <taxon>Bacteria</taxon>
        <taxon>Candidatus Nomuraibacteriota</taxon>
    </lineage>
</organism>
<dbReference type="PANTHER" id="PTHR43546">
    <property type="entry name" value="UPF0173 METAL-DEPENDENT HYDROLASE MJ1163-RELATED"/>
    <property type="match status" value="1"/>
</dbReference>
<dbReference type="EMBL" id="MFTS01000007">
    <property type="protein sequence ID" value="OGI67928.1"/>
    <property type="molecule type" value="Genomic_DNA"/>
</dbReference>